<keyword evidence="7" id="KW-0831">Ubiquinone biosynthesis</keyword>
<evidence type="ECO:0000256" key="7">
    <source>
        <dbReference type="ARBA" id="ARBA00022688"/>
    </source>
</evidence>
<evidence type="ECO:0000256" key="8">
    <source>
        <dbReference type="ARBA" id="ARBA00022692"/>
    </source>
</evidence>
<evidence type="ECO:0000313" key="13">
    <source>
        <dbReference type="EMBL" id="OCC15482.1"/>
    </source>
</evidence>
<dbReference type="InterPro" id="IPR000537">
    <property type="entry name" value="UbiA_prenyltransferase"/>
</dbReference>
<comment type="cofactor">
    <cofactor evidence="1">
        <name>Mg(2+)</name>
        <dbReference type="ChEBI" id="CHEBI:18420"/>
    </cofactor>
</comment>
<evidence type="ECO:0000256" key="10">
    <source>
        <dbReference type="ARBA" id="ARBA00023136"/>
    </source>
</evidence>
<feature type="transmembrane region" description="Helical" evidence="12">
    <location>
        <begin position="162"/>
        <end position="185"/>
    </location>
</feature>
<feature type="transmembrane region" description="Helical" evidence="12">
    <location>
        <begin position="265"/>
        <end position="287"/>
    </location>
</feature>
<evidence type="ECO:0000256" key="3">
    <source>
        <dbReference type="ARBA" id="ARBA00005985"/>
    </source>
</evidence>
<dbReference type="Pfam" id="PF01040">
    <property type="entry name" value="UbiA"/>
    <property type="match status" value="1"/>
</dbReference>
<keyword evidence="6 13" id="KW-0808">Transferase</keyword>
<feature type="transmembrane region" description="Helical" evidence="12">
    <location>
        <begin position="21"/>
        <end position="38"/>
    </location>
</feature>
<dbReference type="PATRIC" id="fig|1156395.6.peg.1242"/>
<proteinExistence type="inferred from homology"/>
<feature type="transmembrane region" description="Helical" evidence="12">
    <location>
        <begin position="136"/>
        <end position="156"/>
    </location>
</feature>
<dbReference type="PANTHER" id="PTHR11048">
    <property type="entry name" value="PRENYLTRANSFERASES"/>
    <property type="match status" value="1"/>
</dbReference>
<dbReference type="InterPro" id="IPR006371">
    <property type="entry name" value="Polyprenyltransferase_UbiA-li"/>
</dbReference>
<gene>
    <name evidence="13" type="ORF">DBT_1229</name>
</gene>
<evidence type="ECO:0000256" key="12">
    <source>
        <dbReference type="SAM" id="Phobius"/>
    </source>
</evidence>
<evidence type="ECO:0000313" key="14">
    <source>
        <dbReference type="Proteomes" id="UP000093080"/>
    </source>
</evidence>
<evidence type="ECO:0000256" key="11">
    <source>
        <dbReference type="ARBA" id="ARBA00034524"/>
    </source>
</evidence>
<keyword evidence="14" id="KW-1185">Reference proteome</keyword>
<comment type="caution">
    <text evidence="13">The sequence shown here is derived from an EMBL/GenBank/DDBJ whole genome shotgun (WGS) entry which is preliminary data.</text>
</comment>
<keyword evidence="4" id="KW-1003">Cell membrane</keyword>
<keyword evidence="9 12" id="KW-1133">Transmembrane helix</keyword>
<keyword evidence="10 12" id="KW-0472">Membrane</keyword>
<evidence type="ECO:0000256" key="1">
    <source>
        <dbReference type="ARBA" id="ARBA00001946"/>
    </source>
</evidence>
<dbReference type="Gene3D" id="1.20.120.1780">
    <property type="entry name" value="UbiA prenyltransferase"/>
    <property type="match status" value="1"/>
</dbReference>
<dbReference type="InterPro" id="IPR044878">
    <property type="entry name" value="UbiA_sf"/>
</dbReference>
<keyword evidence="8 12" id="KW-0812">Transmembrane</keyword>
<feature type="transmembrane region" description="Helical" evidence="12">
    <location>
        <begin position="206"/>
        <end position="229"/>
    </location>
</feature>
<evidence type="ECO:0000256" key="5">
    <source>
        <dbReference type="ARBA" id="ARBA00022519"/>
    </source>
</evidence>
<dbReference type="NCBIfam" id="TIGR01475">
    <property type="entry name" value="ubiA_other"/>
    <property type="match status" value="1"/>
</dbReference>
<dbReference type="GO" id="GO:0008412">
    <property type="term" value="F:4-hydroxybenzoate polyprenyltransferase activity"/>
    <property type="evidence" value="ECO:0007669"/>
    <property type="project" value="UniProtKB-EC"/>
</dbReference>
<dbReference type="PANTHER" id="PTHR11048:SF28">
    <property type="entry name" value="4-HYDROXYBENZOATE POLYPRENYLTRANSFERASE, MITOCHONDRIAL"/>
    <property type="match status" value="1"/>
</dbReference>
<evidence type="ECO:0000256" key="4">
    <source>
        <dbReference type="ARBA" id="ARBA00022475"/>
    </source>
</evidence>
<dbReference type="Gene3D" id="1.10.357.140">
    <property type="entry name" value="UbiA prenyltransferase"/>
    <property type="match status" value="1"/>
</dbReference>
<evidence type="ECO:0000256" key="9">
    <source>
        <dbReference type="ARBA" id="ARBA00022989"/>
    </source>
</evidence>
<dbReference type="GO" id="GO:0005886">
    <property type="term" value="C:plasma membrane"/>
    <property type="evidence" value="ECO:0007669"/>
    <property type="project" value="TreeGrafter"/>
</dbReference>
<protein>
    <recommendedName>
        <fullName evidence="11">4-hydroxybenzoate polyprenyltransferase</fullName>
        <ecNumber evidence="11">2.5.1.39</ecNumber>
    </recommendedName>
</protein>
<reference evidence="13 14" key="1">
    <citation type="submission" date="2016-06" db="EMBL/GenBank/DDBJ databases">
        <title>Respiratory ammonification of nitrate coupled to the oxidation of elemental sulfur in deep-sea autotrophic thermophilic bacteria.</title>
        <authorList>
            <person name="Slobodkina G.B."/>
            <person name="Mardanov A.V."/>
            <person name="Ravin N.V."/>
            <person name="Frolova A.A."/>
            <person name="Viryasiv M.B."/>
            <person name="Chernyh N.A."/>
            <person name="Bonch-Osmolovskaya E.A."/>
            <person name="Slobodkin A.I."/>
        </authorList>
    </citation>
    <scope>NUCLEOTIDE SEQUENCE [LARGE SCALE GENOMIC DNA]</scope>
    <source>
        <strain evidence="13 14">S69</strain>
    </source>
</reference>
<dbReference type="CDD" id="cd13959">
    <property type="entry name" value="PT_UbiA_COQ2"/>
    <property type="match status" value="1"/>
</dbReference>
<comment type="similarity">
    <text evidence="3">Belongs to the UbiA prenyltransferase family.</text>
</comment>
<evidence type="ECO:0000256" key="2">
    <source>
        <dbReference type="ARBA" id="ARBA00004141"/>
    </source>
</evidence>
<dbReference type="STRING" id="1156395.DBT_1229"/>
<keyword evidence="5" id="KW-0997">Cell inner membrane</keyword>
<feature type="transmembrane region" description="Helical" evidence="12">
    <location>
        <begin position="235"/>
        <end position="253"/>
    </location>
</feature>
<comment type="subcellular location">
    <subcellularLocation>
        <location evidence="2">Membrane</location>
        <topology evidence="2">Multi-pass membrane protein</topology>
    </subcellularLocation>
</comment>
<dbReference type="FunFam" id="1.20.120.1780:FF:000001">
    <property type="entry name" value="4-hydroxybenzoate octaprenyltransferase"/>
    <property type="match status" value="1"/>
</dbReference>
<dbReference type="EC" id="2.5.1.39" evidence="11"/>
<dbReference type="Proteomes" id="UP000093080">
    <property type="component" value="Unassembled WGS sequence"/>
</dbReference>
<dbReference type="EMBL" id="MAGO01000005">
    <property type="protein sequence ID" value="OCC15482.1"/>
    <property type="molecule type" value="Genomic_DNA"/>
</dbReference>
<evidence type="ECO:0000256" key="6">
    <source>
        <dbReference type="ARBA" id="ARBA00022679"/>
    </source>
</evidence>
<dbReference type="InterPro" id="IPR039653">
    <property type="entry name" value="Prenyltransferase"/>
</dbReference>
<dbReference type="AlphaFoldDB" id="A0A1B9F6D6"/>
<feature type="transmembrane region" description="Helical" evidence="12">
    <location>
        <begin position="90"/>
        <end position="107"/>
    </location>
</feature>
<name>A0A1B9F6D6_9BACT</name>
<organism evidence="13 14">
    <name type="scientific">Dissulfuribacter thermophilus</name>
    <dbReference type="NCBI Taxonomy" id="1156395"/>
    <lineage>
        <taxon>Bacteria</taxon>
        <taxon>Pseudomonadati</taxon>
        <taxon>Thermodesulfobacteriota</taxon>
        <taxon>Dissulfuribacteria</taxon>
        <taxon>Dissulfuribacterales</taxon>
        <taxon>Dissulfuribacteraceae</taxon>
        <taxon>Dissulfuribacter</taxon>
    </lineage>
</organism>
<dbReference type="GO" id="GO:0006744">
    <property type="term" value="P:ubiquinone biosynthetic process"/>
    <property type="evidence" value="ECO:0007669"/>
    <property type="project" value="UniProtKB-KW"/>
</dbReference>
<dbReference type="FunFam" id="1.10.357.140:FF:000008">
    <property type="entry name" value="4-hydroxybenzoate octaprenyltransferase"/>
    <property type="match status" value="1"/>
</dbReference>
<accession>A0A1B9F6D6</accession>
<sequence>MNGIIRRIKILLEMIKFEHTVFALPFAFLGAFLAQGGIPPLKESLLILLGMVGGRTAAMGFNRIVDLPFDAKNPRTKERPLVTGAVKKKEAWAMVILSSLAFFISAYLLNPMAFKLSPWVYIVLLAYSYTKRFTPLCHLFLGLAIGIAPTAGWIAIKGSISLLPILISIGVMFWVAGFDILYACLDTEFDKKTGLHSIPAAIGVKNAFFISSLFHVIAFFLFLAVGLLADLRLPYYIGLFGVSILFILQRRVVSPNDLSKMNLAFFTLNGLVSLILFCFTVIDMTFFH</sequence>
<dbReference type="RefSeq" id="WP_067617647.1">
    <property type="nucleotide sequence ID" value="NZ_MAGO01000005.1"/>
</dbReference>